<proteinExistence type="predicted"/>
<gene>
    <name evidence="3" type="ORF">FNW17_07550</name>
</gene>
<feature type="region of interest" description="Disordered" evidence="1">
    <location>
        <begin position="1219"/>
        <end position="1251"/>
    </location>
</feature>
<protein>
    <submittedName>
        <fullName evidence="3">Uncharacterized protein</fullName>
    </submittedName>
</protein>
<feature type="chain" id="PRO_5021704806" evidence="2">
    <location>
        <begin position="19"/>
        <end position="1536"/>
    </location>
</feature>
<dbReference type="Proteomes" id="UP000318585">
    <property type="component" value="Unassembled WGS sequence"/>
</dbReference>
<feature type="signal peptide" evidence="2">
    <location>
        <begin position="1"/>
        <end position="18"/>
    </location>
</feature>
<keyword evidence="4" id="KW-1185">Reference proteome</keyword>
<evidence type="ECO:0000256" key="1">
    <source>
        <dbReference type="SAM" id="MobiDB-lite"/>
    </source>
</evidence>
<dbReference type="Gene3D" id="2.150.10.10">
    <property type="entry name" value="Serralysin-like metalloprotease, C-terminal"/>
    <property type="match status" value="1"/>
</dbReference>
<comment type="caution">
    <text evidence="3">The sequence shown here is derived from an EMBL/GenBank/DDBJ whole genome shotgun (WGS) entry which is preliminary data.</text>
</comment>
<accession>A0A553CMP8</accession>
<evidence type="ECO:0000313" key="3">
    <source>
        <dbReference type="EMBL" id="TRX21717.1"/>
    </source>
</evidence>
<evidence type="ECO:0000313" key="4">
    <source>
        <dbReference type="Proteomes" id="UP000318585"/>
    </source>
</evidence>
<evidence type="ECO:0000256" key="2">
    <source>
        <dbReference type="SAM" id="SignalP"/>
    </source>
</evidence>
<organism evidence="3 4">
    <name type="scientific">Flavobacterium franklandianum</name>
    <dbReference type="NCBI Taxonomy" id="2594430"/>
    <lineage>
        <taxon>Bacteria</taxon>
        <taxon>Pseudomonadati</taxon>
        <taxon>Bacteroidota</taxon>
        <taxon>Flavobacteriia</taxon>
        <taxon>Flavobacteriales</taxon>
        <taxon>Flavobacteriaceae</taxon>
        <taxon>Flavobacterium</taxon>
    </lineage>
</organism>
<dbReference type="Gene3D" id="6.10.140.2190">
    <property type="match status" value="1"/>
</dbReference>
<dbReference type="OrthoDB" id="9765957at2"/>
<keyword evidence="2" id="KW-0732">Signal</keyword>
<feature type="compositionally biased region" description="Low complexity" evidence="1">
    <location>
        <begin position="1219"/>
        <end position="1235"/>
    </location>
</feature>
<feature type="compositionally biased region" description="Polar residues" evidence="1">
    <location>
        <begin position="1238"/>
        <end position="1251"/>
    </location>
</feature>
<reference evidence="3 4" key="1">
    <citation type="submission" date="2019-07" db="EMBL/GenBank/DDBJ databases">
        <title>Novel species of Flavobacterium.</title>
        <authorList>
            <person name="Liu Q."/>
            <person name="Xin Y.-H."/>
        </authorList>
    </citation>
    <scope>NUCLEOTIDE SEQUENCE [LARGE SCALE GENOMIC DNA]</scope>
    <source>
        <strain evidence="3 4">LB3P56</strain>
    </source>
</reference>
<dbReference type="RefSeq" id="WP_143390182.1">
    <property type="nucleotide sequence ID" value="NZ_VJZQ01000008.1"/>
</dbReference>
<dbReference type="EMBL" id="VJZR01000004">
    <property type="protein sequence ID" value="TRX21717.1"/>
    <property type="molecule type" value="Genomic_DNA"/>
</dbReference>
<dbReference type="InterPro" id="IPR011049">
    <property type="entry name" value="Serralysin-like_metalloprot_C"/>
</dbReference>
<feature type="region of interest" description="Disordered" evidence="1">
    <location>
        <begin position="899"/>
        <end position="921"/>
    </location>
</feature>
<name>A0A553CMP8_9FLAO</name>
<sequence>MKKITLLLLLLVSSAIYSQKNGITYQAIIFNPNGEKVPGVNNTNASLANKNICLQFTIVDTTSKTEYQETINTTTDEFGMVNTIIGSGNQSAGYALSFSDIYWGGNQKSLKVALDINGKCSNFVEISNQLFTSVPSAFSAQNAENVTGVVPIESGGTNAITVLGAKKNLALENVDNTNDLNKPIGLAAQTALNLKEDAVNKSVNVATDGTSNFKYPTVKAVKTYVDASESFSSSGLTTEINRAKAAEGVLTVSITTEASTRGTADATLTTNLAAEIVRATAAETANTNAISSEATTARTAELANANEIASNTNAITTETIRATTVETALNSSLNLKVDKEAGKGLSTNDYTTAEQIKLSNQSGTNTGDQDLSALATTSAIATALNLKVDKVSGKELSTNDFTNTEKTKLAAIIGTNTGDQDLSSFATTTALNLKANLASPIFTGTVSGIDKTMVGLSNIDNTSDANKPVSTDTQTALNSKASNADLDLKAPLASPTFTGTVTGVTATMVGLSNVDNTSDVNKPVSVEMQTALDLKAPLNSPTFTGIPSLPTSTVAVTQINGDNSSALATTQFVSNALNSAIAGNFVDLTNDQTIGGIKTFTADAIINGITVGRGKFNENSNTAVGLGPLEFNEGYANTGIGRAAVAANINGNGNTGVGYTALVNNMSGNDNVAIGSQALDTNISGSQNIAIGQNADVSIDGISNAVALGSNAIVTESNTIQLGNTSITNVQTSGTLTAGAVIYPNTDGTANQVLQTDGSGNLNWVSPTVSGVVPIANGGTGSATQIFVDLTNDQTIAGTKIFSSDLNINSITVGRGTGSVGSNTAIGLSSLFSNTTGSNNTANGTAALYSNTTGNYNTASGSVALYSNIIGSYNTASGQQALQKNTTGSQNTASGMQALQNNTTGSSNTASGMQALPNNTTGNSNTALGLLSLFTNTTGNNNTALGYNTGRGITTGSGNTILGAEVTGLAEGLTNNIILANSVGDIKAQNDGTNWTMQGKVNATEFVGALTGNATTATNVSGTVALANGGTGATTKTAAFNALSPMTAAGDLIYGEASGAGTRLPVGTDTQVLTLASGVPTWANPSSGGSFVDLSTNQNIEGVKTFSADAIVNGVIIGRGAGNIISNTANGANALMSNTTGYANTANGKQALQNNITGSFNTASGAEALTTNTTGDNNTANGAGALLNNISGNNNTAIGSSALYYNTTGNSNTANGDGALANNADGNDNTANGRGSLYRNSSGGNNTAVGKSSLYNNTTGADNTAVGSEALNMNTTGTENTANGRYSLFYNESGSRNTATGTNALSKNTSGEGNTSIGAYALRLNNVGYGNTATGLNSLYTNSSGYENTGGGSEALYSNTTGFQNTANGFYSLASNTTGSQNTGIGYGANVSAGNLTNATAIGNGSIVGASNTIQLGNTSVTNVNTSGSITANAEISSEITSGFTIDSSNAEQFKGKVLICNPSNEITITFSNDLPLGFNCMVLQKSSDANKINFVGGSGVSMKNRNNFTATAGNYAIATIVNIGGSIIVTAGDMQ</sequence>